<dbReference type="Proteomes" id="UP001620626">
    <property type="component" value="Unassembled WGS sequence"/>
</dbReference>
<dbReference type="AlphaFoldDB" id="A0ABD2IUM7"/>
<sequence length="227" mass="25978">MKLIKRKYFPPELLFEFIHFLPFKCHWANKRVCAIFDGFVLEKQGKWLKTLCNLVEALDDKLGILFAQVAHQRRNTLYALMILLSLHFRVPNKFGLRLEKPNLTEAASQNYGIGKFRTHLAELRAHIVKSGDTELITNAPEPPKRSGGKDGKSNAFVSASSPVNFIAVIRVHRWPFAASIVPLWEEEAIGWEFYDHWKQIQIAINREDEIGDGLLDAMPGPSDQQQK</sequence>
<organism evidence="1 2">
    <name type="scientific">Heterodera trifolii</name>
    <dbReference type="NCBI Taxonomy" id="157864"/>
    <lineage>
        <taxon>Eukaryota</taxon>
        <taxon>Metazoa</taxon>
        <taxon>Ecdysozoa</taxon>
        <taxon>Nematoda</taxon>
        <taxon>Chromadorea</taxon>
        <taxon>Rhabditida</taxon>
        <taxon>Tylenchina</taxon>
        <taxon>Tylenchomorpha</taxon>
        <taxon>Tylenchoidea</taxon>
        <taxon>Heteroderidae</taxon>
        <taxon>Heteroderinae</taxon>
        <taxon>Heterodera</taxon>
    </lineage>
</organism>
<proteinExistence type="predicted"/>
<accession>A0ABD2IUM7</accession>
<dbReference type="EMBL" id="JBICBT010001235">
    <property type="protein sequence ID" value="KAL3077028.1"/>
    <property type="molecule type" value="Genomic_DNA"/>
</dbReference>
<evidence type="ECO:0000313" key="1">
    <source>
        <dbReference type="EMBL" id="KAL3077028.1"/>
    </source>
</evidence>
<reference evidence="1 2" key="1">
    <citation type="submission" date="2024-10" db="EMBL/GenBank/DDBJ databases">
        <authorList>
            <person name="Kim D."/>
        </authorList>
    </citation>
    <scope>NUCLEOTIDE SEQUENCE [LARGE SCALE GENOMIC DNA]</scope>
    <source>
        <strain evidence="1">BH-2024</strain>
    </source>
</reference>
<evidence type="ECO:0000313" key="2">
    <source>
        <dbReference type="Proteomes" id="UP001620626"/>
    </source>
</evidence>
<gene>
    <name evidence="1" type="ORF">niasHT_035862</name>
</gene>
<name>A0ABD2IUM7_9BILA</name>
<keyword evidence="2" id="KW-1185">Reference proteome</keyword>
<comment type="caution">
    <text evidence="1">The sequence shown here is derived from an EMBL/GenBank/DDBJ whole genome shotgun (WGS) entry which is preliminary data.</text>
</comment>
<protein>
    <submittedName>
        <fullName evidence="1">Uncharacterized protein</fullName>
    </submittedName>
</protein>